<keyword evidence="4" id="KW-0540">Nuclease</keyword>
<evidence type="ECO:0000256" key="10">
    <source>
        <dbReference type="ARBA" id="ARBA00023125"/>
    </source>
</evidence>
<dbReference type="GO" id="GO:0004519">
    <property type="term" value="F:endonuclease activity"/>
    <property type="evidence" value="ECO:0007669"/>
    <property type="project" value="UniProtKB-KW"/>
</dbReference>
<organism evidence="12">
    <name type="scientific">Pygoscelis antarcticus</name>
    <name type="common">Chinstrap penguin</name>
    <dbReference type="NCBI Taxonomy" id="79643"/>
    <lineage>
        <taxon>Eukaryota</taxon>
        <taxon>Metazoa</taxon>
        <taxon>Chordata</taxon>
        <taxon>Craniata</taxon>
        <taxon>Vertebrata</taxon>
        <taxon>Euteleostomi</taxon>
        <taxon>Archelosauria</taxon>
        <taxon>Archosauria</taxon>
        <taxon>Dinosauria</taxon>
        <taxon>Saurischia</taxon>
        <taxon>Theropoda</taxon>
        <taxon>Coelurosauria</taxon>
        <taxon>Aves</taxon>
        <taxon>Neognathae</taxon>
        <taxon>Neoaves</taxon>
        <taxon>Aequornithes</taxon>
        <taxon>Sphenisciformes</taxon>
        <taxon>Spheniscidae</taxon>
        <taxon>Pygoscelis</taxon>
    </lineage>
</organism>
<dbReference type="InterPro" id="IPR049912">
    <property type="entry name" value="CRESS_DNA_REP"/>
</dbReference>
<protein>
    <submittedName>
        <fullName evidence="12">Replication-associated protein</fullName>
    </submittedName>
</protein>
<evidence type="ECO:0000256" key="6">
    <source>
        <dbReference type="ARBA" id="ARBA00022741"/>
    </source>
</evidence>
<evidence type="ECO:0000259" key="11">
    <source>
        <dbReference type="PROSITE" id="PS52020"/>
    </source>
</evidence>
<evidence type="ECO:0000313" key="12">
    <source>
        <dbReference type="EMBL" id="QNG40982.1"/>
    </source>
</evidence>
<dbReference type="GO" id="GO:0006260">
    <property type="term" value="P:DNA replication"/>
    <property type="evidence" value="ECO:0007669"/>
    <property type="project" value="UniProtKB-KW"/>
</dbReference>
<accession>A0A7G7LKG5</accession>
<dbReference type="AlphaFoldDB" id="A0A7G7LKG5"/>
<dbReference type="Gene3D" id="3.40.50.300">
    <property type="entry name" value="P-loop containing nucleotide triphosphate hydrolases"/>
    <property type="match status" value="1"/>
</dbReference>
<name>A0A7G7LKG5_PYGAN</name>
<evidence type="ECO:0000256" key="1">
    <source>
        <dbReference type="ARBA" id="ARBA00022679"/>
    </source>
</evidence>
<keyword evidence="7" id="KW-0255">Endonuclease</keyword>
<feature type="domain" description="CRESS-DNA virus Rep endonuclease" evidence="11">
    <location>
        <begin position="12"/>
        <end position="110"/>
    </location>
</feature>
<dbReference type="GO" id="GO:0016787">
    <property type="term" value="F:hydrolase activity"/>
    <property type="evidence" value="ECO:0007669"/>
    <property type="project" value="UniProtKB-KW"/>
</dbReference>
<evidence type="ECO:0000256" key="9">
    <source>
        <dbReference type="ARBA" id="ARBA00023124"/>
    </source>
</evidence>
<evidence type="ECO:0000256" key="5">
    <source>
        <dbReference type="ARBA" id="ARBA00022723"/>
    </source>
</evidence>
<proteinExistence type="predicted"/>
<evidence type="ECO:0000256" key="2">
    <source>
        <dbReference type="ARBA" id="ARBA00022695"/>
    </source>
</evidence>
<keyword evidence="10" id="KW-0238">DNA-binding</keyword>
<dbReference type="GO" id="GO:0016779">
    <property type="term" value="F:nucleotidyltransferase activity"/>
    <property type="evidence" value="ECO:0007669"/>
    <property type="project" value="UniProtKB-KW"/>
</dbReference>
<keyword evidence="6" id="KW-0547">Nucleotide-binding</keyword>
<keyword evidence="5" id="KW-0479">Metal-binding</keyword>
<evidence type="ECO:0000256" key="7">
    <source>
        <dbReference type="ARBA" id="ARBA00022759"/>
    </source>
</evidence>
<keyword evidence="3" id="KW-0235">DNA replication</keyword>
<reference evidence="12" key="1">
    <citation type="submission" date="2020-03" db="EMBL/GenBank/DDBJ databases">
        <title>Identification of Novel Circular Rep-Encoding ssDNA Molecules, Viruses, and Circular Molecules in four Penguin Species in South Georgia and the Antarctic.</title>
        <authorList>
            <person name="Levy H."/>
            <person name="Djurhuus A."/>
            <person name="Black C.E."/>
            <person name="Harding C."/>
            <person name="Suazo C."/>
            <person name="Kraberger S."/>
            <person name="Schmidlin K."/>
            <person name="Fontenele R.S."/>
            <person name="Hart T."/>
            <person name="Smith A.L."/>
            <person name="Varsani A."/>
        </authorList>
    </citation>
    <scope>NUCLEOTIDE SEQUENCE</scope>
    <source>
        <strain evidence="12">Antarctic/8_I_CPBAILsw001Ad</strain>
    </source>
</reference>
<keyword evidence="9" id="KW-0190">Covalent protein-DNA linkage</keyword>
<dbReference type="InterPro" id="IPR027417">
    <property type="entry name" value="P-loop_NTPase"/>
</dbReference>
<keyword evidence="8" id="KW-0378">Hydrolase</keyword>
<sequence>MEEKNYSRAYAPDRSREWFLTISAKHIKSKETLIERLESKNYDSFMVVREVSDAEYEHYHALVQHRNPVRFTALQNLLKKKAHIEPVRNLAKSIKYLKKDDEEPYMHGEFIIKHPGQRTDLKIMHQQIVQGKKTVDELLDDPDYAQTALQYRRGLREVETLRYKKEARQVYLDREVFYIYGAAGGGKSTLARALAAGYDIDKFKFSKKDIHRYDHETMWLVDDYKHPYDGINPTYKTIVYDEFAGQRPITEMNRVMDIYPIISLTSRYQNVVLAHDRRIIIVSNFPISKIYQDEEEELRTAFKRRITHFVHVTKKHRIKVRKRKP</sequence>
<dbReference type="GO" id="GO:0003677">
    <property type="term" value="F:DNA binding"/>
    <property type="evidence" value="ECO:0007669"/>
    <property type="project" value="UniProtKB-KW"/>
</dbReference>
<dbReference type="SUPFAM" id="SSF52540">
    <property type="entry name" value="P-loop containing nucleoside triphosphate hydrolases"/>
    <property type="match status" value="1"/>
</dbReference>
<dbReference type="SUPFAM" id="SSF55464">
    <property type="entry name" value="Origin of replication-binding domain, RBD-like"/>
    <property type="match status" value="1"/>
</dbReference>
<dbReference type="GO" id="GO:0046872">
    <property type="term" value="F:metal ion binding"/>
    <property type="evidence" value="ECO:0007669"/>
    <property type="project" value="UniProtKB-KW"/>
</dbReference>
<evidence type="ECO:0000256" key="4">
    <source>
        <dbReference type="ARBA" id="ARBA00022722"/>
    </source>
</evidence>
<evidence type="ECO:0000256" key="3">
    <source>
        <dbReference type="ARBA" id="ARBA00022705"/>
    </source>
</evidence>
<dbReference type="Gene3D" id="3.40.1310.20">
    <property type="match status" value="1"/>
</dbReference>
<keyword evidence="2" id="KW-0548">Nucleotidyltransferase</keyword>
<dbReference type="EMBL" id="MT196234">
    <property type="protein sequence ID" value="QNG40982.1"/>
    <property type="molecule type" value="Genomic_DNA"/>
</dbReference>
<keyword evidence="1" id="KW-0808">Transferase</keyword>
<dbReference type="GO" id="GO:0000166">
    <property type="term" value="F:nucleotide binding"/>
    <property type="evidence" value="ECO:0007669"/>
    <property type="project" value="UniProtKB-KW"/>
</dbReference>
<evidence type="ECO:0000256" key="8">
    <source>
        <dbReference type="ARBA" id="ARBA00022801"/>
    </source>
</evidence>
<dbReference type="PROSITE" id="PS52020">
    <property type="entry name" value="CRESS_DNA_REP"/>
    <property type="match status" value="1"/>
</dbReference>